<evidence type="ECO:0000313" key="3">
    <source>
        <dbReference type="EMBL" id="AUQ94126.1"/>
    </source>
</evidence>
<sequence length="723" mass="76330">MNEASLPGLVTQLEARVDKFEKGFARANRIQRRSAAQMERRAKQSAERMRNVYGKAGDSILATFKKLGPGIAGGLIGGLTVGALSSVTNNMDQIVRTTAQIGDEAKRAGVSVRALQEWSYVGRQNRIGIDQIVDGLKEMQLRTDELIITGKGPAAEAFDRLGFSYDQLKVKLKDPSELLLEIIGRMEQLDDAARIRITDEIFGGSAGERFVELVGRGESTLRDTIRAANDTGAVLDAEVIEKAQELDRRFAALQARVGTFFKRLAVGAADASVKIVTLRTDIDDLFRSYDQAQGVLGDGVADALTNDSEAVDEHRDKINLLRAEYERLSDFANSQSSGLMQAATMLRAFGYDAVANQLVSAATEMRSLTGALADGSIKADDFEKRMGEAATTAQTALGNIEAVDRAEFSNVIAGVGGLVERLAAAAKKARELRGALPGATADGGTNQAVYSGRGGDPRTQGGGFDGWGSSTATSNAPMTSRRPRSAPSNIDFGLPPESGGGSGRSQSDYEREIAAIAEETAALRHEAQALAELTGARQNHVSALDLARTKAELLAAAQRSGLADTPELRAQIDALAGQYVEAANSADLAADRIQEVQNASRAGAQSITDVFTGMATGAMAAKEAVGQLIVQILKLSFQKRMLEMAEGAGGAFGGFLKILGGGFASGGYTGDGGKFEPAGVVHRGEYVMSKEATKAIGVPQLEALHKAAKRGFLLAGMPVAGRL</sequence>
<dbReference type="Proteomes" id="UP000236536">
    <property type="component" value="Chromosome"/>
</dbReference>
<dbReference type="RefSeq" id="WP_102874056.1">
    <property type="nucleotide sequence ID" value="NZ_CP010599.1"/>
</dbReference>
<keyword evidence="4" id="KW-1185">Reference proteome</keyword>
<reference evidence="3 4" key="1">
    <citation type="journal article" date="2017" name="Genome Biol. Evol.">
        <title>Trajectories and Drivers of Genome Evolution in Surface-Associated Marine Phaeobacter.</title>
        <authorList>
            <person name="Freese H.M."/>
            <person name="Sikorski J."/>
            <person name="Bunk B."/>
            <person name="Scheuner C."/>
            <person name="Meier-Kolthoff J.P."/>
            <person name="Sproer C."/>
            <person name="Gram L."/>
            <person name="Overmann J."/>
        </authorList>
    </citation>
    <scope>NUCLEOTIDE SEQUENCE [LARGE SCALE GENOMIC DNA]</scope>
    <source>
        <strain evidence="3 4">P66</strain>
    </source>
</reference>
<name>A0ABM6RCJ1_9RHOB</name>
<accession>A0ABM6RCJ1</accession>
<dbReference type="EMBL" id="CP010705">
    <property type="protein sequence ID" value="AUQ94126.1"/>
    <property type="molecule type" value="Genomic_DNA"/>
</dbReference>
<evidence type="ECO:0000313" key="4">
    <source>
        <dbReference type="Proteomes" id="UP000236536"/>
    </source>
</evidence>
<proteinExistence type="predicted"/>
<gene>
    <name evidence="3" type="ORF">PhaeoP66_01328</name>
</gene>
<reference evidence="3 4" key="2">
    <citation type="journal article" date="2017" name="Int. J. Syst. Evol. Microbiol.">
        <title>Adaptation of Surface-Associated Bacteria to the Open Ocean: A Genomically Distinct Subpopulation of Phaeobacter gallaeciensis Colonizes Pacific Mesozooplankton.</title>
        <authorList>
            <person name="Freese H.M."/>
            <person name="Methner A."/>
            <person name="Overmann J."/>
        </authorList>
    </citation>
    <scope>NUCLEOTIDE SEQUENCE [LARGE SCALE GENOMIC DNA]</scope>
    <source>
        <strain evidence="3 4">P66</strain>
    </source>
</reference>
<feature type="domain" description="Phage tail tape measure protein" evidence="2">
    <location>
        <begin position="79"/>
        <end position="203"/>
    </location>
</feature>
<evidence type="ECO:0000259" key="2">
    <source>
        <dbReference type="Pfam" id="PF10145"/>
    </source>
</evidence>
<dbReference type="Pfam" id="PF10145">
    <property type="entry name" value="PhageMin_Tail"/>
    <property type="match status" value="1"/>
</dbReference>
<feature type="compositionally biased region" description="Polar residues" evidence="1">
    <location>
        <begin position="468"/>
        <end position="478"/>
    </location>
</feature>
<organism evidence="3 4">
    <name type="scientific">Phaeobacter inhibens</name>
    <dbReference type="NCBI Taxonomy" id="221822"/>
    <lineage>
        <taxon>Bacteria</taxon>
        <taxon>Pseudomonadati</taxon>
        <taxon>Pseudomonadota</taxon>
        <taxon>Alphaproteobacteria</taxon>
        <taxon>Rhodobacterales</taxon>
        <taxon>Roseobacteraceae</taxon>
        <taxon>Phaeobacter</taxon>
    </lineage>
</organism>
<protein>
    <submittedName>
        <fullName evidence="3">Phage tail tape measure protein, lambda family</fullName>
    </submittedName>
</protein>
<evidence type="ECO:0000256" key="1">
    <source>
        <dbReference type="SAM" id="MobiDB-lite"/>
    </source>
</evidence>
<feature type="region of interest" description="Disordered" evidence="1">
    <location>
        <begin position="436"/>
        <end position="509"/>
    </location>
</feature>
<dbReference type="InterPro" id="IPR010090">
    <property type="entry name" value="Phage_tape_meas"/>
</dbReference>